<protein>
    <submittedName>
        <fullName evidence="2">Uncharacterized protein</fullName>
    </submittedName>
</protein>
<feature type="compositionally biased region" description="Basic residues" evidence="1">
    <location>
        <begin position="20"/>
        <end position="36"/>
    </location>
</feature>
<feature type="non-terminal residue" evidence="2">
    <location>
        <position position="78"/>
    </location>
</feature>
<name>A0A6J4MS11_9BACT</name>
<evidence type="ECO:0000313" key="2">
    <source>
        <dbReference type="EMBL" id="CAA9367271.1"/>
    </source>
</evidence>
<feature type="region of interest" description="Disordered" evidence="1">
    <location>
        <begin position="1"/>
        <end position="78"/>
    </location>
</feature>
<evidence type="ECO:0000256" key="1">
    <source>
        <dbReference type="SAM" id="MobiDB-lite"/>
    </source>
</evidence>
<sequence length="78" mass="8409">EGSHSSRLRAGASGGLPRRQPGRRRGAGGQHQRRGTPRAGHGAARRGPERAQLVARRRQRRGGPLGHGFRRHLVGQAV</sequence>
<gene>
    <name evidence="2" type="ORF">AVDCRST_MAG89-4219</name>
</gene>
<feature type="non-terminal residue" evidence="2">
    <location>
        <position position="1"/>
    </location>
</feature>
<organism evidence="2">
    <name type="scientific">uncultured Gemmatimonadota bacterium</name>
    <dbReference type="NCBI Taxonomy" id="203437"/>
    <lineage>
        <taxon>Bacteria</taxon>
        <taxon>Pseudomonadati</taxon>
        <taxon>Gemmatimonadota</taxon>
        <taxon>environmental samples</taxon>
    </lineage>
</organism>
<proteinExistence type="predicted"/>
<dbReference type="AlphaFoldDB" id="A0A6J4MS11"/>
<feature type="compositionally biased region" description="Basic residues" evidence="1">
    <location>
        <begin position="68"/>
        <end position="78"/>
    </location>
</feature>
<reference evidence="2" key="1">
    <citation type="submission" date="2020-02" db="EMBL/GenBank/DDBJ databases">
        <authorList>
            <person name="Meier V. D."/>
        </authorList>
    </citation>
    <scope>NUCLEOTIDE SEQUENCE</scope>
    <source>
        <strain evidence="2">AVDCRST_MAG89</strain>
    </source>
</reference>
<dbReference type="EMBL" id="CADCTV010000879">
    <property type="protein sequence ID" value="CAA9367271.1"/>
    <property type="molecule type" value="Genomic_DNA"/>
</dbReference>
<accession>A0A6J4MS11</accession>